<dbReference type="AlphaFoldDB" id="K7A251"/>
<dbReference type="InterPro" id="IPR050983">
    <property type="entry name" value="GST_Omega/HSP26"/>
</dbReference>
<gene>
    <name evidence="2" type="ORF">GPAL_2749</name>
</gene>
<dbReference type="PANTHER" id="PTHR43968">
    <property type="match status" value="1"/>
</dbReference>
<comment type="caution">
    <text evidence="2">The sequence shown here is derived from an EMBL/GenBank/DDBJ whole genome shotgun (WGS) entry which is preliminary data.</text>
</comment>
<accession>K7A251</accession>
<dbReference type="SUPFAM" id="SSF47616">
    <property type="entry name" value="GST C-terminal domain-like"/>
    <property type="match status" value="1"/>
</dbReference>
<reference evidence="3" key="1">
    <citation type="journal article" date="2014" name="Environ. Microbiol.">
        <title>Comparative genomics of the marine bacterial genus Glaciecola reveals the high degree of genomic diversity and genomic characteristic for cold adaptation.</title>
        <authorList>
            <person name="Qin Q.L."/>
            <person name="Xie B.B."/>
            <person name="Yu Y."/>
            <person name="Shu Y.L."/>
            <person name="Rong J.C."/>
            <person name="Zhang Y.J."/>
            <person name="Zhao D.L."/>
            <person name="Chen X.L."/>
            <person name="Zhang X.Y."/>
            <person name="Chen B."/>
            <person name="Zhou B.C."/>
            <person name="Zhang Y.Z."/>
        </authorList>
    </citation>
    <scope>NUCLEOTIDE SEQUENCE [LARGE SCALE GENOMIC DNA]</scope>
    <source>
        <strain evidence="3">ACAM 615</strain>
    </source>
</reference>
<dbReference type="Pfam" id="PF13410">
    <property type="entry name" value="GST_C_2"/>
    <property type="match status" value="1"/>
</dbReference>
<sequence>MTLPILYSLRHCPFAMRARLAIFKSQQAVELRDVKLTNKPAAMLIASAKGTVPILVVSRKQVIDESLDVMLWSLGKSDPANLLLESAGKLPDLLAFIAVYDREFKPCIERYKAAKRYHEPNLVECRQACEAYIQDLEQRLSEHDYIFGEHESIADIAIFPFIRQFAKVERQWYVQSSYLNLKRWLNRYLQSGMFNKVMTPYPIWQEGNEIVVFCGE</sequence>
<dbReference type="GO" id="GO:0016740">
    <property type="term" value="F:transferase activity"/>
    <property type="evidence" value="ECO:0007669"/>
    <property type="project" value="UniProtKB-KW"/>
</dbReference>
<dbReference type="Pfam" id="PF13417">
    <property type="entry name" value="GST_N_3"/>
    <property type="match status" value="1"/>
</dbReference>
<protein>
    <submittedName>
        <fullName evidence="2">Glutathione S-transferase domain-containing protein</fullName>
    </submittedName>
</protein>
<dbReference type="EMBL" id="BAEQ01000048">
    <property type="protein sequence ID" value="GAC29600.1"/>
    <property type="molecule type" value="Genomic_DNA"/>
</dbReference>
<dbReference type="Gene3D" id="1.20.1050.10">
    <property type="match status" value="1"/>
</dbReference>
<evidence type="ECO:0000313" key="2">
    <source>
        <dbReference type="EMBL" id="GAC29600.1"/>
    </source>
</evidence>
<dbReference type="InterPro" id="IPR036249">
    <property type="entry name" value="Thioredoxin-like_sf"/>
</dbReference>
<organism evidence="2 3">
    <name type="scientific">Brumicola pallidula DSM 14239 = ACAM 615</name>
    <dbReference type="NCBI Taxonomy" id="1121922"/>
    <lineage>
        <taxon>Bacteria</taxon>
        <taxon>Pseudomonadati</taxon>
        <taxon>Pseudomonadota</taxon>
        <taxon>Gammaproteobacteria</taxon>
        <taxon>Alteromonadales</taxon>
        <taxon>Alteromonadaceae</taxon>
        <taxon>Brumicola</taxon>
    </lineage>
</organism>
<dbReference type="InterPro" id="IPR004045">
    <property type="entry name" value="Glutathione_S-Trfase_N"/>
</dbReference>
<dbReference type="STRING" id="1121922.GCA_000428905_01066"/>
<dbReference type="Proteomes" id="UP000006251">
    <property type="component" value="Unassembled WGS sequence"/>
</dbReference>
<keyword evidence="3" id="KW-1185">Reference proteome</keyword>
<dbReference type="InterPro" id="IPR036282">
    <property type="entry name" value="Glutathione-S-Trfase_C_sf"/>
</dbReference>
<dbReference type="Gene3D" id="3.40.30.10">
    <property type="entry name" value="Glutaredoxin"/>
    <property type="match status" value="1"/>
</dbReference>
<dbReference type="GO" id="GO:0005737">
    <property type="term" value="C:cytoplasm"/>
    <property type="evidence" value="ECO:0007669"/>
    <property type="project" value="TreeGrafter"/>
</dbReference>
<dbReference type="RefSeq" id="WP_006012797.1">
    <property type="nucleotide sequence ID" value="NZ_AUAV01000005.1"/>
</dbReference>
<proteinExistence type="predicted"/>
<dbReference type="PANTHER" id="PTHR43968:SF6">
    <property type="entry name" value="GLUTATHIONE S-TRANSFERASE OMEGA"/>
    <property type="match status" value="1"/>
</dbReference>
<dbReference type="OrthoDB" id="9813092at2"/>
<dbReference type="CDD" id="cd03196">
    <property type="entry name" value="GST_C_5"/>
    <property type="match status" value="1"/>
</dbReference>
<dbReference type="PROSITE" id="PS50405">
    <property type="entry name" value="GST_CTER"/>
    <property type="match status" value="1"/>
</dbReference>
<feature type="domain" description="GST C-terminal" evidence="1">
    <location>
        <begin position="73"/>
        <end position="210"/>
    </location>
</feature>
<dbReference type="SUPFAM" id="SSF52833">
    <property type="entry name" value="Thioredoxin-like"/>
    <property type="match status" value="1"/>
</dbReference>
<name>K7A251_9ALTE</name>
<evidence type="ECO:0000313" key="3">
    <source>
        <dbReference type="Proteomes" id="UP000006251"/>
    </source>
</evidence>
<evidence type="ECO:0000259" key="1">
    <source>
        <dbReference type="PROSITE" id="PS50405"/>
    </source>
</evidence>
<dbReference type="InterPro" id="IPR010987">
    <property type="entry name" value="Glutathione-S-Trfase_C-like"/>
</dbReference>
<keyword evidence="2" id="KW-0808">Transferase</keyword>